<keyword evidence="2" id="KW-0812">Transmembrane</keyword>
<reference evidence="4" key="1">
    <citation type="submission" date="2022-11" db="UniProtKB">
        <authorList>
            <consortium name="WormBaseParasite"/>
        </authorList>
    </citation>
    <scope>IDENTIFICATION</scope>
</reference>
<name>A0A914ELS0_9BILA</name>
<organism evidence="3 4">
    <name type="scientific">Acrobeloides nanus</name>
    <dbReference type="NCBI Taxonomy" id="290746"/>
    <lineage>
        <taxon>Eukaryota</taxon>
        <taxon>Metazoa</taxon>
        <taxon>Ecdysozoa</taxon>
        <taxon>Nematoda</taxon>
        <taxon>Chromadorea</taxon>
        <taxon>Rhabditida</taxon>
        <taxon>Tylenchina</taxon>
        <taxon>Cephalobomorpha</taxon>
        <taxon>Cephaloboidea</taxon>
        <taxon>Cephalobidae</taxon>
        <taxon>Acrobeloides</taxon>
    </lineage>
</organism>
<feature type="region of interest" description="Disordered" evidence="1">
    <location>
        <begin position="125"/>
        <end position="154"/>
    </location>
</feature>
<protein>
    <submittedName>
        <fullName evidence="4">Uncharacterized protein</fullName>
    </submittedName>
</protein>
<keyword evidence="2" id="KW-0472">Membrane</keyword>
<keyword evidence="2" id="KW-1133">Transmembrane helix</keyword>
<evidence type="ECO:0000256" key="2">
    <source>
        <dbReference type="SAM" id="Phobius"/>
    </source>
</evidence>
<dbReference type="AlphaFoldDB" id="A0A914ELS0"/>
<proteinExistence type="predicted"/>
<keyword evidence="3" id="KW-1185">Reference proteome</keyword>
<accession>A0A914ELS0</accession>
<sequence length="326" mass="38387">MATNIRPILKHTVYERETTRNVTFGCCTAWTWLLSIVTLEMIIMVGWLTKEYFFFDYHCVFRQSNDHNSSFKYFLNVVHRRAIPLAEISTMHAHQETGNLSFQEGQHNDLPFLVEFNTLSHSKKRSLPYSESTSHDDPYQQKHSERHKLRRKHPVESVVRIEKLPITTGNKSLRTKTTRTRWINNSTLSHKKQYRKKKPFRNNDDTIRITPEEDNIEEEMNGNVIKHPEKRYHLLSGGVNTKQNYNTEDDKEEHRSDWLHGVIDPEDPKFSNLGQIRVYPMQVADQRPQPDAEYIRKLLNITEIPATQIYTAQVVESEEIKGKGFH</sequence>
<feature type="transmembrane region" description="Helical" evidence="2">
    <location>
        <begin position="21"/>
        <end position="48"/>
    </location>
</feature>
<dbReference type="WBParaSite" id="ACRNAN_scaffold8622.g28383.t1">
    <property type="protein sequence ID" value="ACRNAN_scaffold8622.g28383.t1"/>
    <property type="gene ID" value="ACRNAN_scaffold8622.g28383"/>
</dbReference>
<evidence type="ECO:0000313" key="4">
    <source>
        <dbReference type="WBParaSite" id="ACRNAN_scaffold8622.g28383.t1"/>
    </source>
</evidence>
<dbReference type="Proteomes" id="UP000887540">
    <property type="component" value="Unplaced"/>
</dbReference>
<feature type="compositionally biased region" description="Basic and acidic residues" evidence="1">
    <location>
        <begin position="133"/>
        <end position="143"/>
    </location>
</feature>
<evidence type="ECO:0000313" key="3">
    <source>
        <dbReference type="Proteomes" id="UP000887540"/>
    </source>
</evidence>
<evidence type="ECO:0000256" key="1">
    <source>
        <dbReference type="SAM" id="MobiDB-lite"/>
    </source>
</evidence>
<feature type="compositionally biased region" description="Basic residues" evidence="1">
    <location>
        <begin position="144"/>
        <end position="153"/>
    </location>
</feature>